<sequence length="83" mass="9527">DLEMLSSTTRNEQQYRTDPGQTMDIKIFHKTLQCPLVSLPQDISMPTYQSATRHFYAHLPVCHKTFHCPLVSLPQECNAHLSV</sequence>
<protein>
    <submittedName>
        <fullName evidence="2">Uncharacterized protein</fullName>
    </submittedName>
</protein>
<reference evidence="2" key="2">
    <citation type="submission" date="2023-04" db="EMBL/GenBank/DDBJ databases">
        <authorList>
            <person name="Bu L."/>
            <person name="Lu L."/>
            <person name="Laidemitt M.R."/>
            <person name="Zhang S.M."/>
            <person name="Mutuku M."/>
            <person name="Mkoji G."/>
            <person name="Steinauer M."/>
            <person name="Loker E.S."/>
        </authorList>
    </citation>
    <scope>NUCLEOTIDE SEQUENCE</scope>
    <source>
        <strain evidence="2">KasaAsao</strain>
        <tissue evidence="2">Whole Snail</tissue>
    </source>
</reference>
<gene>
    <name evidence="2" type="ORF">Bpfe_027396</name>
</gene>
<dbReference type="Proteomes" id="UP001233172">
    <property type="component" value="Unassembled WGS sequence"/>
</dbReference>
<dbReference type="AlphaFoldDB" id="A0AAD8AVC2"/>
<evidence type="ECO:0000256" key="1">
    <source>
        <dbReference type="SAM" id="MobiDB-lite"/>
    </source>
</evidence>
<proteinExistence type="predicted"/>
<comment type="caution">
    <text evidence="2">The sequence shown here is derived from an EMBL/GenBank/DDBJ whole genome shotgun (WGS) entry which is preliminary data.</text>
</comment>
<feature type="non-terminal residue" evidence="2">
    <location>
        <position position="1"/>
    </location>
</feature>
<dbReference type="EMBL" id="JASAOG010000223">
    <property type="protein sequence ID" value="KAK0043135.1"/>
    <property type="molecule type" value="Genomic_DNA"/>
</dbReference>
<evidence type="ECO:0000313" key="2">
    <source>
        <dbReference type="EMBL" id="KAK0043135.1"/>
    </source>
</evidence>
<feature type="region of interest" description="Disordered" evidence="1">
    <location>
        <begin position="1"/>
        <end position="20"/>
    </location>
</feature>
<evidence type="ECO:0000313" key="3">
    <source>
        <dbReference type="Proteomes" id="UP001233172"/>
    </source>
</evidence>
<accession>A0AAD8AVC2</accession>
<reference evidence="2" key="1">
    <citation type="journal article" date="2023" name="PLoS Negl. Trop. Dis.">
        <title>A genome sequence for Biomphalaria pfeifferi, the major vector snail for the human-infecting parasite Schistosoma mansoni.</title>
        <authorList>
            <person name="Bu L."/>
            <person name="Lu L."/>
            <person name="Laidemitt M.R."/>
            <person name="Zhang S.M."/>
            <person name="Mutuku M."/>
            <person name="Mkoji G."/>
            <person name="Steinauer M."/>
            <person name="Loker E.S."/>
        </authorList>
    </citation>
    <scope>NUCLEOTIDE SEQUENCE</scope>
    <source>
        <strain evidence="2">KasaAsao</strain>
    </source>
</reference>
<name>A0AAD8AVC2_BIOPF</name>
<keyword evidence="3" id="KW-1185">Reference proteome</keyword>
<organism evidence="2 3">
    <name type="scientific">Biomphalaria pfeifferi</name>
    <name type="common">Bloodfluke planorb</name>
    <name type="synonym">Freshwater snail</name>
    <dbReference type="NCBI Taxonomy" id="112525"/>
    <lineage>
        <taxon>Eukaryota</taxon>
        <taxon>Metazoa</taxon>
        <taxon>Spiralia</taxon>
        <taxon>Lophotrochozoa</taxon>
        <taxon>Mollusca</taxon>
        <taxon>Gastropoda</taxon>
        <taxon>Heterobranchia</taxon>
        <taxon>Euthyneura</taxon>
        <taxon>Panpulmonata</taxon>
        <taxon>Hygrophila</taxon>
        <taxon>Lymnaeoidea</taxon>
        <taxon>Planorbidae</taxon>
        <taxon>Biomphalaria</taxon>
    </lineage>
</organism>